<dbReference type="AlphaFoldDB" id="A0A6G1KRW6"/>
<reference evidence="1" key="1">
    <citation type="journal article" date="2020" name="Stud. Mycol.">
        <title>101 Dothideomycetes genomes: a test case for predicting lifestyles and emergence of pathogens.</title>
        <authorList>
            <person name="Haridas S."/>
            <person name="Albert R."/>
            <person name="Binder M."/>
            <person name="Bloem J."/>
            <person name="Labutti K."/>
            <person name="Salamov A."/>
            <person name="Andreopoulos B."/>
            <person name="Baker S."/>
            <person name="Barry K."/>
            <person name="Bills G."/>
            <person name="Bluhm B."/>
            <person name="Cannon C."/>
            <person name="Castanera R."/>
            <person name="Culley D."/>
            <person name="Daum C."/>
            <person name="Ezra D."/>
            <person name="Gonzalez J."/>
            <person name="Henrissat B."/>
            <person name="Kuo A."/>
            <person name="Liang C."/>
            <person name="Lipzen A."/>
            <person name="Lutzoni F."/>
            <person name="Magnuson J."/>
            <person name="Mondo S."/>
            <person name="Nolan M."/>
            <person name="Ohm R."/>
            <person name="Pangilinan J."/>
            <person name="Park H.-J."/>
            <person name="Ramirez L."/>
            <person name="Alfaro M."/>
            <person name="Sun H."/>
            <person name="Tritt A."/>
            <person name="Yoshinaga Y."/>
            <person name="Zwiers L.-H."/>
            <person name="Turgeon B."/>
            <person name="Goodwin S."/>
            <person name="Spatafora J."/>
            <person name="Crous P."/>
            <person name="Grigoriev I."/>
        </authorList>
    </citation>
    <scope>NUCLEOTIDE SEQUENCE</scope>
    <source>
        <strain evidence="1">CBS 279.74</strain>
    </source>
</reference>
<sequence>MEMRCRIVRSHSVTTLLYTWLASETRGDFMLVSSALKMKPKTYRGRDIVWRKAEGLMTGDDVQKMAQYTIIRIVTILEAP</sequence>
<gene>
    <name evidence="1" type="ORF">K504DRAFT_457301</name>
</gene>
<dbReference type="Proteomes" id="UP000799428">
    <property type="component" value="Unassembled WGS sequence"/>
</dbReference>
<protein>
    <submittedName>
        <fullName evidence="1">Uncharacterized protein</fullName>
    </submittedName>
</protein>
<evidence type="ECO:0000313" key="2">
    <source>
        <dbReference type="Proteomes" id="UP000799428"/>
    </source>
</evidence>
<keyword evidence="2" id="KW-1185">Reference proteome</keyword>
<evidence type="ECO:0000313" key="1">
    <source>
        <dbReference type="EMBL" id="KAF2715131.1"/>
    </source>
</evidence>
<organism evidence="1 2">
    <name type="scientific">Pleomassaria siparia CBS 279.74</name>
    <dbReference type="NCBI Taxonomy" id="1314801"/>
    <lineage>
        <taxon>Eukaryota</taxon>
        <taxon>Fungi</taxon>
        <taxon>Dikarya</taxon>
        <taxon>Ascomycota</taxon>
        <taxon>Pezizomycotina</taxon>
        <taxon>Dothideomycetes</taxon>
        <taxon>Pleosporomycetidae</taxon>
        <taxon>Pleosporales</taxon>
        <taxon>Pleomassariaceae</taxon>
        <taxon>Pleomassaria</taxon>
    </lineage>
</organism>
<proteinExistence type="predicted"/>
<name>A0A6G1KRW6_9PLEO</name>
<accession>A0A6G1KRW6</accession>
<dbReference type="EMBL" id="MU005764">
    <property type="protein sequence ID" value="KAF2715131.1"/>
    <property type="molecule type" value="Genomic_DNA"/>
</dbReference>